<keyword evidence="2 6" id="KW-0963">Cytoplasm</keyword>
<dbReference type="InterPro" id="IPR003761">
    <property type="entry name" value="Exonuc_VII_S"/>
</dbReference>
<dbReference type="Proteomes" id="UP000032737">
    <property type="component" value="Chromosome"/>
</dbReference>
<dbReference type="Pfam" id="PF02609">
    <property type="entry name" value="Exonuc_VII_S"/>
    <property type="match status" value="1"/>
</dbReference>
<evidence type="ECO:0000256" key="5">
    <source>
        <dbReference type="ARBA" id="ARBA00022839"/>
    </source>
</evidence>
<keyword evidence="7" id="KW-0175">Coiled coil</keyword>
<dbReference type="EC" id="3.1.11.6" evidence="6"/>
<comment type="function">
    <text evidence="6">Bidirectionally degrades single-stranded DNA into large acid-insoluble oligonucleotides, which are then degraded further into small acid-soluble oligonucleotides.</text>
</comment>
<dbReference type="KEGG" id="abra:BN85311210"/>
<comment type="catalytic activity">
    <reaction evidence="6">
        <text>Exonucleolytic cleavage in either 5'- to 3'- or 3'- to 5'-direction to yield nucleoside 5'-phosphates.</text>
        <dbReference type="EC" id="3.1.11.6"/>
    </reaction>
</comment>
<dbReference type="NCBIfam" id="TIGR01280">
    <property type="entry name" value="xseB"/>
    <property type="match status" value="1"/>
</dbReference>
<dbReference type="RefSeq" id="WP_030005002.1">
    <property type="nucleotide sequence ID" value="NC_022549.1"/>
</dbReference>
<dbReference type="AlphaFoldDB" id="U4KNZ9"/>
<evidence type="ECO:0000256" key="4">
    <source>
        <dbReference type="ARBA" id="ARBA00022801"/>
    </source>
</evidence>
<organism evidence="8 9">
    <name type="scientific">Acholeplasma brassicae</name>
    <dbReference type="NCBI Taxonomy" id="61635"/>
    <lineage>
        <taxon>Bacteria</taxon>
        <taxon>Bacillati</taxon>
        <taxon>Mycoplasmatota</taxon>
        <taxon>Mollicutes</taxon>
        <taxon>Acholeplasmatales</taxon>
        <taxon>Acholeplasmataceae</taxon>
        <taxon>Acholeplasma</taxon>
    </lineage>
</organism>
<dbReference type="GO" id="GO:0009318">
    <property type="term" value="C:exodeoxyribonuclease VII complex"/>
    <property type="evidence" value="ECO:0007669"/>
    <property type="project" value="UniProtKB-UniRule"/>
</dbReference>
<evidence type="ECO:0000256" key="7">
    <source>
        <dbReference type="SAM" id="Coils"/>
    </source>
</evidence>
<dbReference type="OrthoDB" id="9798666at2"/>
<dbReference type="STRING" id="61635.BN85311210"/>
<sequence length="70" mass="8087">MTKLTFEQALEQLEKTVKALENKDISLDEAVKMYNEGLELSKLCYELIKKSEAMVVKQMTDQGLKEFDVE</sequence>
<dbReference type="SUPFAM" id="SSF116842">
    <property type="entry name" value="XseB-like"/>
    <property type="match status" value="1"/>
</dbReference>
<evidence type="ECO:0000313" key="9">
    <source>
        <dbReference type="Proteomes" id="UP000032737"/>
    </source>
</evidence>
<dbReference type="HAMAP" id="MF_00337">
    <property type="entry name" value="Exonuc_7_S"/>
    <property type="match status" value="1"/>
</dbReference>
<evidence type="ECO:0000256" key="1">
    <source>
        <dbReference type="ARBA" id="ARBA00009998"/>
    </source>
</evidence>
<dbReference type="InterPro" id="IPR037004">
    <property type="entry name" value="Exonuc_VII_ssu_sf"/>
</dbReference>
<evidence type="ECO:0000256" key="6">
    <source>
        <dbReference type="HAMAP-Rule" id="MF_00337"/>
    </source>
</evidence>
<protein>
    <recommendedName>
        <fullName evidence="6">Exodeoxyribonuclease 7 small subunit</fullName>
        <ecNumber evidence="6">3.1.11.6</ecNumber>
    </recommendedName>
    <alternativeName>
        <fullName evidence="6">Exodeoxyribonuclease VII small subunit</fullName>
        <shortName evidence="6">Exonuclease VII small subunit</shortName>
    </alternativeName>
</protein>
<keyword evidence="5 6" id="KW-0269">Exonuclease</keyword>
<dbReference type="EMBL" id="FO681348">
    <property type="protein sequence ID" value="CCV66142.1"/>
    <property type="molecule type" value="Genomic_DNA"/>
</dbReference>
<dbReference type="GO" id="GO:0006308">
    <property type="term" value="P:DNA catabolic process"/>
    <property type="evidence" value="ECO:0007669"/>
    <property type="project" value="UniProtKB-UniRule"/>
</dbReference>
<comment type="subunit">
    <text evidence="6">Heterooligomer composed of large and small subunits.</text>
</comment>
<dbReference type="PANTHER" id="PTHR34137:SF1">
    <property type="entry name" value="EXODEOXYRIBONUCLEASE 7 SMALL SUBUNIT"/>
    <property type="match status" value="1"/>
</dbReference>
<reference evidence="8 9" key="1">
    <citation type="journal article" date="2013" name="J. Mol. Microbiol. Biotechnol.">
        <title>Analysis of the Complete Genomes of Acholeplasma brassicae , A. palmae and A. laidlawii and Their Comparison to the Obligate Parasites from ' Candidatus Phytoplasma'.</title>
        <authorList>
            <person name="Kube M."/>
            <person name="Siewert C."/>
            <person name="Migdoll A.M."/>
            <person name="Duduk B."/>
            <person name="Holz S."/>
            <person name="Rabus R."/>
            <person name="Seemuller E."/>
            <person name="Mitrovic J."/>
            <person name="Muller I."/>
            <person name="Buttner C."/>
            <person name="Reinhardt R."/>
        </authorList>
    </citation>
    <scope>NUCLEOTIDE SEQUENCE [LARGE SCALE GENOMIC DNA]</scope>
    <source>
        <strain evidence="9">0502</strain>
    </source>
</reference>
<keyword evidence="4 6" id="KW-0378">Hydrolase</keyword>
<evidence type="ECO:0000256" key="3">
    <source>
        <dbReference type="ARBA" id="ARBA00022722"/>
    </source>
</evidence>
<proteinExistence type="inferred from homology"/>
<keyword evidence="9" id="KW-1185">Reference proteome</keyword>
<evidence type="ECO:0000256" key="2">
    <source>
        <dbReference type="ARBA" id="ARBA00022490"/>
    </source>
</evidence>
<dbReference type="GO" id="GO:0008855">
    <property type="term" value="F:exodeoxyribonuclease VII activity"/>
    <property type="evidence" value="ECO:0007669"/>
    <property type="project" value="UniProtKB-UniRule"/>
</dbReference>
<comment type="subcellular location">
    <subcellularLocation>
        <location evidence="6">Cytoplasm</location>
    </subcellularLocation>
</comment>
<dbReference type="HOGENOM" id="CLU_145918_3_2_14"/>
<comment type="similarity">
    <text evidence="1 6">Belongs to the XseB family.</text>
</comment>
<name>U4KNZ9_9MOLU</name>
<dbReference type="GO" id="GO:0005829">
    <property type="term" value="C:cytosol"/>
    <property type="evidence" value="ECO:0007669"/>
    <property type="project" value="TreeGrafter"/>
</dbReference>
<gene>
    <name evidence="6 8" type="primary">xseB</name>
    <name evidence="8" type="ORF">BN85311210</name>
</gene>
<dbReference type="Gene3D" id="1.10.287.1040">
    <property type="entry name" value="Exonuclease VII, small subunit"/>
    <property type="match status" value="1"/>
</dbReference>
<evidence type="ECO:0000313" key="8">
    <source>
        <dbReference type="EMBL" id="CCV66142.1"/>
    </source>
</evidence>
<accession>U4KNZ9</accession>
<keyword evidence="3 6" id="KW-0540">Nuclease</keyword>
<feature type="coiled-coil region" evidence="7">
    <location>
        <begin position="3"/>
        <end position="30"/>
    </location>
</feature>
<dbReference type="PANTHER" id="PTHR34137">
    <property type="entry name" value="EXODEOXYRIBONUCLEASE 7 SMALL SUBUNIT"/>
    <property type="match status" value="1"/>
</dbReference>